<gene>
    <name evidence="3" type="ORF">B0J12DRAFT_739555</name>
</gene>
<feature type="compositionally biased region" description="Basic residues" evidence="2">
    <location>
        <begin position="455"/>
        <end position="465"/>
    </location>
</feature>
<sequence length="465" mass="52632">MARKKRYFENEEQLLRELKSAHPGESWDIIAKLYNAKVGDKSRLRTGLALQMKFKKMQAREKRPAKKALGERGRQEVLPVEGRMHQSWTAPSPLPRAGFLPSEQRMAESWVATSSLSLAVPREGVEYDISFLQWHLGIMLNELCAATTSVLDSLRSMVYKALHTQRPTHKFERFAKMDSRRQQHASMPQLCPCHRRTGWDIVAECYGRVQHAYETARHANIAANRALDESRQYKAAFDRAQEELQHLRSCSPAKLQASNMELRANLQASNDNLQITRVSLRDAQANLQGMQAMRADLQATKLELKSANADLEATKAKLDECKESLEQERARCKVADGAAETAYEAAHKSGALADELRRELRALKGEACSPGDPDESSTADLALELVLAQQTVTYLEQMLQVRDPGYIREQVQQSIAVAEKLRRQVTDLTDELHETKEENERLTALAAEGQDVKRTKTRKMRKLEG</sequence>
<evidence type="ECO:0008006" key="5">
    <source>
        <dbReference type="Google" id="ProtNLM"/>
    </source>
</evidence>
<keyword evidence="4" id="KW-1185">Reference proteome</keyword>
<proteinExistence type="predicted"/>
<protein>
    <recommendedName>
        <fullName evidence="5">Myb-like domain-containing protein</fullName>
    </recommendedName>
</protein>
<feature type="coiled-coil region" evidence="1">
    <location>
        <begin position="280"/>
        <end position="331"/>
    </location>
</feature>
<organism evidence="3 4">
    <name type="scientific">Macrophomina phaseolina</name>
    <dbReference type="NCBI Taxonomy" id="35725"/>
    <lineage>
        <taxon>Eukaryota</taxon>
        <taxon>Fungi</taxon>
        <taxon>Dikarya</taxon>
        <taxon>Ascomycota</taxon>
        <taxon>Pezizomycotina</taxon>
        <taxon>Dothideomycetes</taxon>
        <taxon>Dothideomycetes incertae sedis</taxon>
        <taxon>Botryosphaeriales</taxon>
        <taxon>Botryosphaeriaceae</taxon>
        <taxon>Macrophomina</taxon>
    </lineage>
</organism>
<dbReference type="EMBL" id="JAGTJR010000010">
    <property type="protein sequence ID" value="KAH7053463.1"/>
    <property type="molecule type" value="Genomic_DNA"/>
</dbReference>
<evidence type="ECO:0000256" key="2">
    <source>
        <dbReference type="SAM" id="MobiDB-lite"/>
    </source>
</evidence>
<feature type="region of interest" description="Disordered" evidence="2">
    <location>
        <begin position="431"/>
        <end position="465"/>
    </location>
</feature>
<keyword evidence="1" id="KW-0175">Coiled coil</keyword>
<comment type="caution">
    <text evidence="3">The sequence shown here is derived from an EMBL/GenBank/DDBJ whole genome shotgun (WGS) entry which is preliminary data.</text>
</comment>
<feature type="compositionally biased region" description="Basic and acidic residues" evidence="2">
    <location>
        <begin position="431"/>
        <end position="441"/>
    </location>
</feature>
<evidence type="ECO:0000313" key="4">
    <source>
        <dbReference type="Proteomes" id="UP000774617"/>
    </source>
</evidence>
<dbReference type="Proteomes" id="UP000774617">
    <property type="component" value="Unassembled WGS sequence"/>
</dbReference>
<evidence type="ECO:0000256" key="1">
    <source>
        <dbReference type="SAM" id="Coils"/>
    </source>
</evidence>
<reference evidence="3 4" key="1">
    <citation type="journal article" date="2021" name="Nat. Commun.">
        <title>Genetic determinants of endophytism in the Arabidopsis root mycobiome.</title>
        <authorList>
            <person name="Mesny F."/>
            <person name="Miyauchi S."/>
            <person name="Thiergart T."/>
            <person name="Pickel B."/>
            <person name="Atanasova L."/>
            <person name="Karlsson M."/>
            <person name="Huettel B."/>
            <person name="Barry K.W."/>
            <person name="Haridas S."/>
            <person name="Chen C."/>
            <person name="Bauer D."/>
            <person name="Andreopoulos W."/>
            <person name="Pangilinan J."/>
            <person name="LaButti K."/>
            <person name="Riley R."/>
            <person name="Lipzen A."/>
            <person name="Clum A."/>
            <person name="Drula E."/>
            <person name="Henrissat B."/>
            <person name="Kohler A."/>
            <person name="Grigoriev I.V."/>
            <person name="Martin F.M."/>
            <person name="Hacquard S."/>
        </authorList>
    </citation>
    <scope>NUCLEOTIDE SEQUENCE [LARGE SCALE GENOMIC DNA]</scope>
    <source>
        <strain evidence="3 4">MPI-SDFR-AT-0080</strain>
    </source>
</reference>
<name>A0ABQ8GHS4_9PEZI</name>
<accession>A0ABQ8GHS4</accession>
<evidence type="ECO:0000313" key="3">
    <source>
        <dbReference type="EMBL" id="KAH7053463.1"/>
    </source>
</evidence>